<protein>
    <submittedName>
        <fullName evidence="1">Uncharacterized protein</fullName>
    </submittedName>
</protein>
<organism evidence="1">
    <name type="scientific">Arundo donax</name>
    <name type="common">Giant reed</name>
    <name type="synonym">Donax arundinaceus</name>
    <dbReference type="NCBI Taxonomy" id="35708"/>
    <lineage>
        <taxon>Eukaryota</taxon>
        <taxon>Viridiplantae</taxon>
        <taxon>Streptophyta</taxon>
        <taxon>Embryophyta</taxon>
        <taxon>Tracheophyta</taxon>
        <taxon>Spermatophyta</taxon>
        <taxon>Magnoliopsida</taxon>
        <taxon>Liliopsida</taxon>
        <taxon>Poales</taxon>
        <taxon>Poaceae</taxon>
        <taxon>PACMAD clade</taxon>
        <taxon>Arundinoideae</taxon>
        <taxon>Arundineae</taxon>
        <taxon>Arundo</taxon>
    </lineage>
</organism>
<accession>A0A0A9FSL4</accession>
<reference evidence="1" key="2">
    <citation type="journal article" date="2015" name="Data Brief">
        <title>Shoot transcriptome of the giant reed, Arundo donax.</title>
        <authorList>
            <person name="Barrero R.A."/>
            <person name="Guerrero F.D."/>
            <person name="Moolhuijzen P."/>
            <person name="Goolsby J.A."/>
            <person name="Tidwell J."/>
            <person name="Bellgard S.E."/>
            <person name="Bellgard M.I."/>
        </authorList>
    </citation>
    <scope>NUCLEOTIDE SEQUENCE</scope>
    <source>
        <tissue evidence="1">Shoot tissue taken approximately 20 cm above the soil surface</tissue>
    </source>
</reference>
<proteinExistence type="predicted"/>
<dbReference type="AlphaFoldDB" id="A0A0A9FSL4"/>
<dbReference type="EMBL" id="GBRH01184590">
    <property type="protein sequence ID" value="JAE13306.1"/>
    <property type="molecule type" value="Transcribed_RNA"/>
</dbReference>
<reference evidence="1" key="1">
    <citation type="submission" date="2014-09" db="EMBL/GenBank/DDBJ databases">
        <authorList>
            <person name="Magalhaes I.L.F."/>
            <person name="Oliveira U."/>
            <person name="Santos F.R."/>
            <person name="Vidigal T.H.D.A."/>
            <person name="Brescovit A.D."/>
            <person name="Santos A.J."/>
        </authorList>
    </citation>
    <scope>NUCLEOTIDE SEQUENCE</scope>
    <source>
        <tissue evidence="1">Shoot tissue taken approximately 20 cm above the soil surface</tissue>
    </source>
</reference>
<name>A0A0A9FSL4_ARUDO</name>
<sequence>MHKVTNSFCCNTNIGIRQAAGTEPISKLLPQGFYPGPSRTSTK</sequence>
<evidence type="ECO:0000313" key="1">
    <source>
        <dbReference type="EMBL" id="JAE13306.1"/>
    </source>
</evidence>